<sequence>MTAIFWGVWKSTFIKRPNSMIFLKYKLKRIGVLNLTLFFGLQAGINYTMVAWIPKFYLDAGYSQYEASYAIGIFLILQTFTSLFFPLSLRVLKIKIRGALFFFTGLTIISALFLLFISQIQWWAVISLGIATGGLFPIALILPIEFASSTQLATRLSGITQSFGYLLAGIMPWVGGIIIDKFGSMVGLTSLTMLMALGLGITSYHMKYMFSQYSNV</sequence>
<dbReference type="InterPro" id="IPR052524">
    <property type="entry name" value="MFS_Cyanate_Porter"/>
</dbReference>
<organism evidence="2 3">
    <name type="scientific">Acinetobacter baumannii (strain 1295743)</name>
    <dbReference type="NCBI Taxonomy" id="1310613"/>
    <lineage>
        <taxon>Bacteria</taxon>
        <taxon>Pseudomonadati</taxon>
        <taxon>Pseudomonadota</taxon>
        <taxon>Gammaproteobacteria</taxon>
        <taxon>Moraxellales</taxon>
        <taxon>Moraxellaceae</taxon>
        <taxon>Acinetobacter</taxon>
        <taxon>Acinetobacter calcoaceticus/baumannii complex</taxon>
    </lineage>
</organism>
<keyword evidence="1" id="KW-1133">Transmembrane helix</keyword>
<protein>
    <submittedName>
        <fullName evidence="2">Putative membrane protein</fullName>
    </submittedName>
</protein>
<name>A0A009HWQ2_ACIB9</name>
<dbReference type="InterPro" id="IPR036259">
    <property type="entry name" value="MFS_trans_sf"/>
</dbReference>
<dbReference type="PATRIC" id="fig|1310613.3.peg.4072"/>
<reference evidence="2 3" key="1">
    <citation type="submission" date="2014-02" db="EMBL/GenBank/DDBJ databases">
        <title>Comparative genomics and transcriptomics to identify genetic mechanisms underlying the emergence of carbapenem resistant Acinetobacter baumannii (CRAb).</title>
        <authorList>
            <person name="Harris A.D."/>
            <person name="Johnson K.J."/>
            <person name="George J."/>
            <person name="Shefchek K."/>
            <person name="Daugherty S.C."/>
            <person name="Parankush S."/>
            <person name="Sadzewicz L."/>
            <person name="Tallon L."/>
            <person name="Sengamalay N."/>
            <person name="Hazen T.H."/>
            <person name="Rasko D.A."/>
        </authorList>
    </citation>
    <scope>NUCLEOTIDE SEQUENCE [LARGE SCALE GENOMIC DNA]</scope>
    <source>
        <strain evidence="2 3">1295743</strain>
    </source>
</reference>
<dbReference type="Proteomes" id="UP000020595">
    <property type="component" value="Unassembled WGS sequence"/>
</dbReference>
<feature type="transmembrane region" description="Helical" evidence="1">
    <location>
        <begin position="163"/>
        <end position="179"/>
    </location>
</feature>
<gene>
    <name evidence="2" type="ORF">J512_4287</name>
</gene>
<evidence type="ECO:0000256" key="1">
    <source>
        <dbReference type="SAM" id="Phobius"/>
    </source>
</evidence>
<feature type="transmembrane region" description="Helical" evidence="1">
    <location>
        <begin position="123"/>
        <end position="142"/>
    </location>
</feature>
<comment type="caution">
    <text evidence="2">The sequence shown here is derived from an EMBL/GenBank/DDBJ whole genome shotgun (WGS) entry which is preliminary data.</text>
</comment>
<keyword evidence="1" id="KW-0812">Transmembrane</keyword>
<dbReference type="EMBL" id="JEWH01000127">
    <property type="protein sequence ID" value="EXB02766.1"/>
    <property type="molecule type" value="Genomic_DNA"/>
</dbReference>
<dbReference type="SUPFAM" id="SSF103473">
    <property type="entry name" value="MFS general substrate transporter"/>
    <property type="match status" value="1"/>
</dbReference>
<accession>A0A009HWQ2</accession>
<dbReference type="Gene3D" id="1.20.1250.20">
    <property type="entry name" value="MFS general substrate transporter like domains"/>
    <property type="match status" value="1"/>
</dbReference>
<proteinExistence type="predicted"/>
<evidence type="ECO:0000313" key="3">
    <source>
        <dbReference type="Proteomes" id="UP000020595"/>
    </source>
</evidence>
<dbReference type="PANTHER" id="PTHR23523">
    <property type="match status" value="1"/>
</dbReference>
<keyword evidence="1" id="KW-0472">Membrane</keyword>
<feature type="transmembrane region" description="Helical" evidence="1">
    <location>
        <begin position="185"/>
        <end position="204"/>
    </location>
</feature>
<dbReference type="AlphaFoldDB" id="A0A009HWQ2"/>
<feature type="transmembrane region" description="Helical" evidence="1">
    <location>
        <begin position="30"/>
        <end position="49"/>
    </location>
</feature>
<feature type="transmembrane region" description="Helical" evidence="1">
    <location>
        <begin position="99"/>
        <end position="117"/>
    </location>
</feature>
<evidence type="ECO:0000313" key="2">
    <source>
        <dbReference type="EMBL" id="EXB02766.1"/>
    </source>
</evidence>
<feature type="transmembrane region" description="Helical" evidence="1">
    <location>
        <begin position="69"/>
        <end position="87"/>
    </location>
</feature>
<dbReference type="RefSeq" id="WP_223155745.1">
    <property type="nucleotide sequence ID" value="NZ_JEWH01000127.1"/>
</dbReference>
<dbReference type="PANTHER" id="PTHR23523:SF1">
    <property type="entry name" value="CYANATE TRANSPORT PROTEIN CYNX"/>
    <property type="match status" value="1"/>
</dbReference>